<dbReference type="AlphaFoldDB" id="A0A9D3YUU8"/>
<accession>A0A9D3YUU8</accession>
<sequence>MFRLRRDCEIVLYHAYGQLRKDHRLGHMPPDVNEEYLIIADRYKFEELLQMCIAEYVHCTNPDVTKSIVNTETVSERVKLVILERKLSRLNAALERERKYKYDMENKLGTMSPKSKWTNKFGLY</sequence>
<proteinExistence type="predicted"/>
<dbReference type="EMBL" id="JAIWYP010000014">
    <property type="protein sequence ID" value="KAH3707775.1"/>
    <property type="molecule type" value="Genomic_DNA"/>
</dbReference>
<evidence type="ECO:0000313" key="2">
    <source>
        <dbReference type="Proteomes" id="UP000828390"/>
    </source>
</evidence>
<dbReference type="Proteomes" id="UP000828390">
    <property type="component" value="Unassembled WGS sequence"/>
</dbReference>
<evidence type="ECO:0000313" key="1">
    <source>
        <dbReference type="EMBL" id="KAH3707775.1"/>
    </source>
</evidence>
<keyword evidence="2" id="KW-1185">Reference proteome</keyword>
<reference evidence="1" key="2">
    <citation type="submission" date="2020-11" db="EMBL/GenBank/DDBJ databases">
        <authorList>
            <person name="McCartney M.A."/>
            <person name="Auch B."/>
            <person name="Kono T."/>
            <person name="Mallez S."/>
            <person name="Becker A."/>
            <person name="Gohl D.M."/>
            <person name="Silverstein K.A.T."/>
            <person name="Koren S."/>
            <person name="Bechman K.B."/>
            <person name="Herman A."/>
            <person name="Abrahante J.E."/>
            <person name="Garbe J."/>
        </authorList>
    </citation>
    <scope>NUCLEOTIDE SEQUENCE</scope>
    <source>
        <strain evidence="1">Duluth1</strain>
        <tissue evidence="1">Whole animal</tissue>
    </source>
</reference>
<name>A0A9D3YUU8_DREPO</name>
<organism evidence="1 2">
    <name type="scientific">Dreissena polymorpha</name>
    <name type="common">Zebra mussel</name>
    <name type="synonym">Mytilus polymorpha</name>
    <dbReference type="NCBI Taxonomy" id="45954"/>
    <lineage>
        <taxon>Eukaryota</taxon>
        <taxon>Metazoa</taxon>
        <taxon>Spiralia</taxon>
        <taxon>Lophotrochozoa</taxon>
        <taxon>Mollusca</taxon>
        <taxon>Bivalvia</taxon>
        <taxon>Autobranchia</taxon>
        <taxon>Heteroconchia</taxon>
        <taxon>Euheterodonta</taxon>
        <taxon>Imparidentia</taxon>
        <taxon>Neoheterodontei</taxon>
        <taxon>Myida</taxon>
        <taxon>Dreissenoidea</taxon>
        <taxon>Dreissenidae</taxon>
        <taxon>Dreissena</taxon>
    </lineage>
</organism>
<reference evidence="1" key="1">
    <citation type="journal article" date="2019" name="bioRxiv">
        <title>The Genome of the Zebra Mussel, Dreissena polymorpha: A Resource for Invasive Species Research.</title>
        <authorList>
            <person name="McCartney M.A."/>
            <person name="Auch B."/>
            <person name="Kono T."/>
            <person name="Mallez S."/>
            <person name="Zhang Y."/>
            <person name="Obille A."/>
            <person name="Becker A."/>
            <person name="Abrahante J.E."/>
            <person name="Garbe J."/>
            <person name="Badalamenti J.P."/>
            <person name="Herman A."/>
            <person name="Mangelson H."/>
            <person name="Liachko I."/>
            <person name="Sullivan S."/>
            <person name="Sone E.D."/>
            <person name="Koren S."/>
            <person name="Silverstein K.A.T."/>
            <person name="Beckman K.B."/>
            <person name="Gohl D.M."/>
        </authorList>
    </citation>
    <scope>NUCLEOTIDE SEQUENCE</scope>
    <source>
        <strain evidence="1">Duluth1</strain>
        <tissue evidence="1">Whole animal</tissue>
    </source>
</reference>
<gene>
    <name evidence="1" type="ORF">DPMN_067190</name>
</gene>
<comment type="caution">
    <text evidence="1">The sequence shown here is derived from an EMBL/GenBank/DDBJ whole genome shotgun (WGS) entry which is preliminary data.</text>
</comment>
<protein>
    <submittedName>
        <fullName evidence="1">Uncharacterized protein</fullName>
    </submittedName>
</protein>